<dbReference type="Pfam" id="PF00651">
    <property type="entry name" value="BTB"/>
    <property type="match status" value="1"/>
</dbReference>
<gene>
    <name evidence="6" type="ORF">Vafri_13712</name>
</gene>
<comment type="pathway">
    <text evidence="2">Protein modification; protein ubiquitination.</text>
</comment>
<dbReference type="InterPro" id="IPR034090">
    <property type="entry name" value="BPM_C"/>
</dbReference>
<dbReference type="InterPro" id="IPR045005">
    <property type="entry name" value="BPM1-6"/>
</dbReference>
<proteinExistence type="inferred from homology"/>
<dbReference type="CDD" id="cd00121">
    <property type="entry name" value="MATH"/>
    <property type="match status" value="2"/>
</dbReference>
<dbReference type="SMART" id="SM00225">
    <property type="entry name" value="BTB"/>
    <property type="match status" value="1"/>
</dbReference>
<dbReference type="Gene3D" id="3.30.710.10">
    <property type="entry name" value="Potassium Channel Kv1.1, Chain A"/>
    <property type="match status" value="1"/>
</dbReference>
<dbReference type="Pfam" id="PF22486">
    <property type="entry name" value="MATH_2"/>
    <property type="match status" value="1"/>
</dbReference>
<feature type="compositionally biased region" description="Gly residues" evidence="4">
    <location>
        <begin position="132"/>
        <end position="151"/>
    </location>
</feature>
<dbReference type="InterPro" id="IPR002083">
    <property type="entry name" value="MATH/TRAF_dom"/>
</dbReference>
<dbReference type="GO" id="GO:0016567">
    <property type="term" value="P:protein ubiquitination"/>
    <property type="evidence" value="ECO:0007669"/>
    <property type="project" value="InterPro"/>
</dbReference>
<evidence type="ECO:0000256" key="3">
    <source>
        <dbReference type="ARBA" id="ARBA00010846"/>
    </source>
</evidence>
<dbReference type="PANTHER" id="PTHR26379">
    <property type="entry name" value="BTB/POZ AND MATH DOMAIN-CONTAINING PROTEIN 1"/>
    <property type="match status" value="1"/>
</dbReference>
<evidence type="ECO:0000313" key="6">
    <source>
        <dbReference type="EMBL" id="GIL58707.1"/>
    </source>
</evidence>
<comment type="caution">
    <text evidence="6">The sequence shown here is derived from an EMBL/GenBank/DDBJ whole genome shotgun (WGS) entry which is preliminary data.</text>
</comment>
<dbReference type="Pfam" id="PF24570">
    <property type="entry name" value="BACK_BPM_SPOP"/>
    <property type="match status" value="1"/>
</dbReference>
<dbReference type="Gene3D" id="1.25.40.420">
    <property type="match status" value="1"/>
</dbReference>
<comment type="function">
    <text evidence="1">May act as a substrate-specific adapter of an E3 ubiquitin-protein ligase complex (CUL3-RBX1-BTB) which mediates the ubiquitination and subsequent proteasomal degradation of target proteins.</text>
</comment>
<evidence type="ECO:0000259" key="5">
    <source>
        <dbReference type="PROSITE" id="PS50097"/>
    </source>
</evidence>
<dbReference type="PROSITE" id="PS50097">
    <property type="entry name" value="BTB"/>
    <property type="match status" value="1"/>
</dbReference>
<feature type="region of interest" description="Disordered" evidence="4">
    <location>
        <begin position="120"/>
        <end position="151"/>
    </location>
</feature>
<evidence type="ECO:0000256" key="4">
    <source>
        <dbReference type="SAM" id="MobiDB-lite"/>
    </source>
</evidence>
<dbReference type="AlphaFoldDB" id="A0A8J4F6P0"/>
<evidence type="ECO:0000256" key="1">
    <source>
        <dbReference type="ARBA" id="ARBA00002668"/>
    </source>
</evidence>
<dbReference type="Gene3D" id="2.60.210.10">
    <property type="entry name" value="Apoptosis, Tumor Necrosis Factor Receptor Associated Protein 2, Chain A"/>
    <property type="match status" value="2"/>
</dbReference>
<dbReference type="InterPro" id="IPR000210">
    <property type="entry name" value="BTB/POZ_dom"/>
</dbReference>
<evidence type="ECO:0000256" key="2">
    <source>
        <dbReference type="ARBA" id="ARBA00004906"/>
    </source>
</evidence>
<reference evidence="6" key="1">
    <citation type="journal article" date="2021" name="Proc. Natl. Acad. Sci. U.S.A.">
        <title>Three genomes in the algal genus Volvox reveal the fate of a haploid sex-determining region after a transition to homothallism.</title>
        <authorList>
            <person name="Yamamoto K."/>
            <person name="Hamaji T."/>
            <person name="Kawai-Toyooka H."/>
            <person name="Matsuzaki R."/>
            <person name="Takahashi F."/>
            <person name="Nishimura Y."/>
            <person name="Kawachi M."/>
            <person name="Noguchi H."/>
            <person name="Minakuchi Y."/>
            <person name="Umen J.G."/>
            <person name="Toyoda A."/>
            <person name="Nozaki H."/>
        </authorList>
    </citation>
    <scope>NUCLEOTIDE SEQUENCE</scope>
    <source>
        <strain evidence="6">NIES-3780</strain>
    </source>
</reference>
<keyword evidence="7" id="KW-1185">Reference proteome</keyword>
<dbReference type="Proteomes" id="UP000747399">
    <property type="component" value="Unassembled WGS sequence"/>
</dbReference>
<dbReference type="EMBL" id="BNCO01000032">
    <property type="protein sequence ID" value="GIL58707.1"/>
    <property type="molecule type" value="Genomic_DNA"/>
</dbReference>
<sequence>WTLYKNIPCLFLGCRMATANLVQRTASKTVTDTIVGEHTHTIVGYSLIKGIGDGEPIASERFVVGGHEWVLLFYPDGKRSSSEGPMGNGPAPDAGPHAPAVALPVAAAVAALPGGRDDALDAVGMAPPPGAAGPGPLGGPDARGGGGGGGPGAVADGVAVGVGVGHHAAALLAAQHHHPHHHHHPGHPAIIAQLGPMHRQQRRDTTNEYAALFVALIGEGPNPQGIVSTTEGKVVRAFHRFTLVDQTGQGRDLTKGRTRDAGAVKISCARQDPNARNCHGYRKFVKRSLLEDPTKGYLVNDTVVIRYTIELVVSSGGALMRGGPGGRGAAELVRVPPPCLGPDLAGLLQQGEGTDVTLVADGEEFKAHKFLLQARSKFFHSLLNNSMREGREGRAVVQDIRAPVFRALLHYVYTDTLPEGMEDGNLETEMAQHLLAAADQMQLERLRRICERRLCETVEVDTVAFTLALADRNHSEELKKVCLDFVGRNLAAVMKTEGYSHMVIACPGLQAEILSTVAALGGAADGSRSNGHGRGGGTALAVGAVPGSGGGGGRGRELALDVEDVRRVRPRREP</sequence>
<name>A0A8J4F6P0_9CHLO</name>
<feature type="compositionally biased region" description="Basic and acidic residues" evidence="4">
    <location>
        <begin position="554"/>
        <end position="574"/>
    </location>
</feature>
<dbReference type="SUPFAM" id="SSF54695">
    <property type="entry name" value="POZ domain"/>
    <property type="match status" value="1"/>
</dbReference>
<dbReference type="CDD" id="cd18280">
    <property type="entry name" value="BTB_POZ_BPM_plant"/>
    <property type="match status" value="1"/>
</dbReference>
<dbReference type="GO" id="GO:0071472">
    <property type="term" value="P:cellular response to salt stress"/>
    <property type="evidence" value="ECO:0007669"/>
    <property type="project" value="UniProtKB-ARBA"/>
</dbReference>
<dbReference type="PANTHER" id="PTHR26379:SF187">
    <property type="entry name" value="OS07G0655300 PROTEIN"/>
    <property type="match status" value="1"/>
</dbReference>
<feature type="non-terminal residue" evidence="6">
    <location>
        <position position="574"/>
    </location>
</feature>
<dbReference type="InterPro" id="IPR011333">
    <property type="entry name" value="SKP1/BTB/POZ_sf"/>
</dbReference>
<evidence type="ECO:0000313" key="7">
    <source>
        <dbReference type="Proteomes" id="UP000747399"/>
    </source>
</evidence>
<protein>
    <recommendedName>
        <fullName evidence="5">BTB domain-containing protein</fullName>
    </recommendedName>
</protein>
<dbReference type="CDD" id="cd14736">
    <property type="entry name" value="BACK_AtBPM-like"/>
    <property type="match status" value="1"/>
</dbReference>
<feature type="region of interest" description="Disordered" evidence="4">
    <location>
        <begin position="524"/>
        <end position="574"/>
    </location>
</feature>
<accession>A0A8J4F6P0</accession>
<dbReference type="InterPro" id="IPR008974">
    <property type="entry name" value="TRAF-like"/>
</dbReference>
<comment type="similarity">
    <text evidence="3">Belongs to the Tdpoz family.</text>
</comment>
<feature type="domain" description="BTB" evidence="5">
    <location>
        <begin position="354"/>
        <end position="421"/>
    </location>
</feature>
<organism evidence="6 7">
    <name type="scientific">Volvox africanus</name>
    <dbReference type="NCBI Taxonomy" id="51714"/>
    <lineage>
        <taxon>Eukaryota</taxon>
        <taxon>Viridiplantae</taxon>
        <taxon>Chlorophyta</taxon>
        <taxon>core chlorophytes</taxon>
        <taxon>Chlorophyceae</taxon>
        <taxon>CS clade</taxon>
        <taxon>Chlamydomonadales</taxon>
        <taxon>Volvocaceae</taxon>
        <taxon>Volvox</taxon>
    </lineage>
</organism>
<dbReference type="InterPro" id="IPR056423">
    <property type="entry name" value="BACK_BPM_SPOP"/>
</dbReference>
<dbReference type="SUPFAM" id="SSF49599">
    <property type="entry name" value="TRAF domain-like"/>
    <property type="match status" value="2"/>
</dbReference>